<protein>
    <submittedName>
        <fullName evidence="2">Uncharacterized protein</fullName>
    </submittedName>
</protein>
<proteinExistence type="predicted"/>
<evidence type="ECO:0000256" key="1">
    <source>
        <dbReference type="SAM" id="MobiDB-lite"/>
    </source>
</evidence>
<reference evidence="2" key="1">
    <citation type="submission" date="2017-07" db="EMBL/GenBank/DDBJ databases">
        <title>Taro Niue Genome Assembly and Annotation.</title>
        <authorList>
            <person name="Atibalentja N."/>
            <person name="Keating K."/>
            <person name="Fields C.J."/>
        </authorList>
    </citation>
    <scope>NUCLEOTIDE SEQUENCE</scope>
    <source>
        <strain evidence="2">Niue_2</strain>
        <tissue evidence="2">Leaf</tissue>
    </source>
</reference>
<name>A0A843VMI7_COLES</name>
<gene>
    <name evidence="2" type="ORF">Taro_030874</name>
</gene>
<evidence type="ECO:0000313" key="2">
    <source>
        <dbReference type="EMBL" id="MQL98181.1"/>
    </source>
</evidence>
<dbReference type="Proteomes" id="UP000652761">
    <property type="component" value="Unassembled WGS sequence"/>
</dbReference>
<sequence>LRFLRAAASFRESERALLPLANDCCICIFIASRTQNITQQALPPKPAIAAKSLGWHGSPTPGPRHSDPARRRERAVGWLSVAVLLGRGAGLTGNDNGTPWQQQQQQCYREKGEVFKQEATGGRTRKASIELILLCKGRSLSLSLSLILPQQLAASIAAVAAAAAAAATPGLLCREEGERVCVCVRERVRRGDQRAGRREI</sequence>
<keyword evidence="3" id="KW-1185">Reference proteome</keyword>
<dbReference type="EMBL" id="NMUH01002151">
    <property type="protein sequence ID" value="MQL98181.1"/>
    <property type="molecule type" value="Genomic_DNA"/>
</dbReference>
<organism evidence="2 3">
    <name type="scientific">Colocasia esculenta</name>
    <name type="common">Wild taro</name>
    <name type="synonym">Arum esculentum</name>
    <dbReference type="NCBI Taxonomy" id="4460"/>
    <lineage>
        <taxon>Eukaryota</taxon>
        <taxon>Viridiplantae</taxon>
        <taxon>Streptophyta</taxon>
        <taxon>Embryophyta</taxon>
        <taxon>Tracheophyta</taxon>
        <taxon>Spermatophyta</taxon>
        <taxon>Magnoliopsida</taxon>
        <taxon>Liliopsida</taxon>
        <taxon>Araceae</taxon>
        <taxon>Aroideae</taxon>
        <taxon>Colocasieae</taxon>
        <taxon>Colocasia</taxon>
    </lineage>
</organism>
<dbReference type="AlphaFoldDB" id="A0A843VMI7"/>
<feature type="region of interest" description="Disordered" evidence="1">
    <location>
        <begin position="50"/>
        <end position="70"/>
    </location>
</feature>
<feature type="non-terminal residue" evidence="2">
    <location>
        <position position="200"/>
    </location>
</feature>
<evidence type="ECO:0000313" key="3">
    <source>
        <dbReference type="Proteomes" id="UP000652761"/>
    </source>
</evidence>
<comment type="caution">
    <text evidence="2">The sequence shown here is derived from an EMBL/GenBank/DDBJ whole genome shotgun (WGS) entry which is preliminary data.</text>
</comment>
<accession>A0A843VMI7</accession>
<feature type="non-terminal residue" evidence="2">
    <location>
        <position position="1"/>
    </location>
</feature>